<reference evidence="1 2" key="1">
    <citation type="submission" date="2014-07" db="EMBL/GenBank/DDBJ databases">
        <authorList>
            <person name="McCorrison J."/>
            <person name="Sanka R."/>
            <person name="Torralba M."/>
            <person name="Gillis M."/>
            <person name="Haft D.H."/>
            <person name="Methe B."/>
            <person name="Sutton G."/>
            <person name="Nelson K.E."/>
        </authorList>
    </citation>
    <scope>NUCLEOTIDE SEQUENCE [LARGE SCALE GENOMIC DNA]</scope>
    <source>
        <strain evidence="1 2">DNF00666</strain>
    </source>
</reference>
<dbReference type="SUPFAM" id="SSF56784">
    <property type="entry name" value="HAD-like"/>
    <property type="match status" value="1"/>
</dbReference>
<organism evidence="1 2">
    <name type="scientific">Prevotella melaninogenica DNF00666</name>
    <dbReference type="NCBI Taxonomy" id="1401073"/>
    <lineage>
        <taxon>Bacteria</taxon>
        <taxon>Pseudomonadati</taxon>
        <taxon>Bacteroidota</taxon>
        <taxon>Bacteroidia</taxon>
        <taxon>Bacteroidales</taxon>
        <taxon>Prevotellaceae</taxon>
        <taxon>Prevotella</taxon>
    </lineage>
</organism>
<comment type="caution">
    <text evidence="1">The sequence shown here is derived from an EMBL/GenBank/DDBJ whole genome shotgun (WGS) entry which is preliminary data.</text>
</comment>
<dbReference type="InterPro" id="IPR050582">
    <property type="entry name" value="HAD-like_SerB"/>
</dbReference>
<gene>
    <name evidence="1" type="ORF">HMPREF0661_03540</name>
</gene>
<evidence type="ECO:0000313" key="2">
    <source>
        <dbReference type="Proteomes" id="UP000029578"/>
    </source>
</evidence>
<dbReference type="InterPro" id="IPR023214">
    <property type="entry name" value="HAD_sf"/>
</dbReference>
<evidence type="ECO:0008006" key="3">
    <source>
        <dbReference type="Google" id="ProtNLM"/>
    </source>
</evidence>
<protein>
    <recommendedName>
        <fullName evidence="3">Haloacid dehalogenase</fullName>
    </recommendedName>
</protein>
<dbReference type="InterPro" id="IPR036412">
    <property type="entry name" value="HAD-like_sf"/>
</dbReference>
<dbReference type="Pfam" id="PF12710">
    <property type="entry name" value="HAD"/>
    <property type="match status" value="1"/>
</dbReference>
<dbReference type="RefSeq" id="WP_036863083.1">
    <property type="nucleotide sequence ID" value="NZ_JRNS01000218.1"/>
</dbReference>
<sequence>MKNFKRTMQLVAVFLFIGVIQLSAQTYKYQKIVGFTDATNAKLEAFLQSTISMNIRKVAVFDCDGTLFGQVPYYLAEEALYEYARRNYAGKKDAKSVEKFKLVDKMIKEDAISRERDRIKFLSGLTPEEVQRIGDDCFHEKYQNKFYPQMKALLANLRNYGFETWVISASPELLYQRFCVEELGFQEDRVIGVKSLVTMSGVVTDQIVFPSPQDEGKAEVVRTFIKTRPLFAAGNSRGDMEMMNTSVGLKLILNPDDKTPQKVMGGKTVKQYWAADPNCITEYTRDVVEGNYNWACDEYNVKQNAATDVSNPAVVIY</sequence>
<dbReference type="Proteomes" id="UP000029578">
    <property type="component" value="Unassembled WGS sequence"/>
</dbReference>
<dbReference type="Gene3D" id="3.40.50.1000">
    <property type="entry name" value="HAD superfamily/HAD-like"/>
    <property type="match status" value="1"/>
</dbReference>
<dbReference type="AlphaFoldDB" id="A0A096AXH3"/>
<dbReference type="NCBIfam" id="TIGR01488">
    <property type="entry name" value="HAD-SF-IB"/>
    <property type="match status" value="1"/>
</dbReference>
<dbReference type="PANTHER" id="PTHR43344">
    <property type="entry name" value="PHOSPHOSERINE PHOSPHATASE"/>
    <property type="match status" value="1"/>
</dbReference>
<evidence type="ECO:0000313" key="1">
    <source>
        <dbReference type="EMBL" id="KGF51396.1"/>
    </source>
</evidence>
<name>A0A096AXH3_9BACT</name>
<proteinExistence type="predicted"/>
<accession>A0A096AXH3</accession>
<dbReference type="EMBL" id="JRNS01000218">
    <property type="protein sequence ID" value="KGF51396.1"/>
    <property type="molecule type" value="Genomic_DNA"/>
</dbReference>